<name>A0A165EGH8_EXIGL</name>
<dbReference type="EMBL" id="KV426142">
    <property type="protein sequence ID" value="KZV86882.1"/>
    <property type="molecule type" value="Genomic_DNA"/>
</dbReference>
<dbReference type="InterPro" id="IPR001810">
    <property type="entry name" value="F-box_dom"/>
</dbReference>
<dbReference type="AlphaFoldDB" id="A0A165EGH8"/>
<keyword evidence="3" id="KW-1185">Reference proteome</keyword>
<sequence length="424" mass="47043">MPLSWPFWSSKRNSLSLASGLVTASNIVVSPVLSPSSELAPEPAAPALKRATGADLPIEIVEQIVAYLVRPELVVLLRTSRPLQRLVAPRVYRRIALEFFVPFHRIQTLFQGLAAHPEHAQHVHTFLIDIGSDIGADRGATVQETVVSMFEAGFVNMTRLTVLSLPNKLNEAFAAVIGLTFPCLQRLEIKCDVPAVDFIARHARTLTHLVYPHHLFDAHELPEFPLLTHLHAAPAVLLHILQVPGTCRQLVYLGIVCSPPLLPASHTRLEDDSVACIPTIMRLLHKHSASPRAVSIREPRGLRNLSRALEEEDPLPSVTRLEIYSCADPEDDGLVRAENLVDALRVFPSVRMMRLASAFGFGKAMFGSMAPTNMVQGLHLRAPDLVVVVADYDYFARQPGSAKFYLDRRRLEMPKAWDLVTSNY</sequence>
<dbReference type="OrthoDB" id="10480811at2759"/>
<dbReference type="PROSITE" id="PS50181">
    <property type="entry name" value="FBOX"/>
    <property type="match status" value="1"/>
</dbReference>
<proteinExistence type="predicted"/>
<feature type="domain" description="F-box" evidence="1">
    <location>
        <begin position="50"/>
        <end position="95"/>
    </location>
</feature>
<accession>A0A165EGH8</accession>
<organism evidence="2 3">
    <name type="scientific">Exidia glandulosa HHB12029</name>
    <dbReference type="NCBI Taxonomy" id="1314781"/>
    <lineage>
        <taxon>Eukaryota</taxon>
        <taxon>Fungi</taxon>
        <taxon>Dikarya</taxon>
        <taxon>Basidiomycota</taxon>
        <taxon>Agaricomycotina</taxon>
        <taxon>Agaricomycetes</taxon>
        <taxon>Auriculariales</taxon>
        <taxon>Exidiaceae</taxon>
        <taxon>Exidia</taxon>
    </lineage>
</organism>
<reference evidence="2 3" key="1">
    <citation type="journal article" date="2016" name="Mol. Biol. Evol.">
        <title>Comparative Genomics of Early-Diverging Mushroom-Forming Fungi Provides Insights into the Origins of Lignocellulose Decay Capabilities.</title>
        <authorList>
            <person name="Nagy L.G."/>
            <person name="Riley R."/>
            <person name="Tritt A."/>
            <person name="Adam C."/>
            <person name="Daum C."/>
            <person name="Floudas D."/>
            <person name="Sun H."/>
            <person name="Yadav J.S."/>
            <person name="Pangilinan J."/>
            <person name="Larsson K.H."/>
            <person name="Matsuura K."/>
            <person name="Barry K."/>
            <person name="Labutti K."/>
            <person name="Kuo R."/>
            <person name="Ohm R.A."/>
            <person name="Bhattacharya S.S."/>
            <person name="Shirouzu T."/>
            <person name="Yoshinaga Y."/>
            <person name="Martin F.M."/>
            <person name="Grigoriev I.V."/>
            <person name="Hibbett D.S."/>
        </authorList>
    </citation>
    <scope>NUCLEOTIDE SEQUENCE [LARGE SCALE GENOMIC DNA]</scope>
    <source>
        <strain evidence="2 3">HHB12029</strain>
    </source>
</reference>
<protein>
    <recommendedName>
        <fullName evidence="1">F-box domain-containing protein</fullName>
    </recommendedName>
</protein>
<dbReference type="Proteomes" id="UP000077266">
    <property type="component" value="Unassembled WGS sequence"/>
</dbReference>
<dbReference type="InParanoid" id="A0A165EGH8"/>
<evidence type="ECO:0000313" key="3">
    <source>
        <dbReference type="Proteomes" id="UP000077266"/>
    </source>
</evidence>
<evidence type="ECO:0000259" key="1">
    <source>
        <dbReference type="PROSITE" id="PS50181"/>
    </source>
</evidence>
<evidence type="ECO:0000313" key="2">
    <source>
        <dbReference type="EMBL" id="KZV86882.1"/>
    </source>
</evidence>
<gene>
    <name evidence="2" type="ORF">EXIGLDRAFT_774220</name>
</gene>